<protein>
    <submittedName>
        <fullName evidence="8">1-hydroxycarotenoid 3,4-desaturase</fullName>
    </submittedName>
</protein>
<dbReference type="PANTHER" id="PTHR43734:SF7">
    <property type="entry name" value="4,4'-DIAPONEUROSPORENE OXYGENASE"/>
    <property type="match status" value="1"/>
</dbReference>
<dbReference type="InterPro" id="IPR002937">
    <property type="entry name" value="Amino_oxidase"/>
</dbReference>
<evidence type="ECO:0000256" key="3">
    <source>
        <dbReference type="ARBA" id="ARBA00022746"/>
    </source>
</evidence>
<dbReference type="AlphaFoldDB" id="A0A8G2CHK8"/>
<dbReference type="PANTHER" id="PTHR43734">
    <property type="entry name" value="PHYTOENE DESATURASE"/>
    <property type="match status" value="1"/>
</dbReference>
<feature type="region of interest" description="Disordered" evidence="6">
    <location>
        <begin position="1"/>
        <end position="22"/>
    </location>
</feature>
<dbReference type="GO" id="GO:0016491">
    <property type="term" value="F:oxidoreductase activity"/>
    <property type="evidence" value="ECO:0007669"/>
    <property type="project" value="UniProtKB-KW"/>
</dbReference>
<dbReference type="Gene3D" id="3.50.50.60">
    <property type="entry name" value="FAD/NAD(P)-binding domain"/>
    <property type="match status" value="2"/>
</dbReference>
<evidence type="ECO:0000256" key="1">
    <source>
        <dbReference type="ARBA" id="ARBA00004829"/>
    </source>
</evidence>
<dbReference type="NCBIfam" id="TIGR02734">
    <property type="entry name" value="crtI_fam"/>
    <property type="match status" value="1"/>
</dbReference>
<evidence type="ECO:0000259" key="7">
    <source>
        <dbReference type="Pfam" id="PF01593"/>
    </source>
</evidence>
<sequence>MTVRQAISLPIPRRRPRPIPTTPNHPVIIIGAGIGGLAAALELAASGHRVVVLEQAAAPGGKLRTVSIGAAEIDAGPTVITMREIFDALFTRAGTRLDDHVTLIPLAILARHHWRDGTQLDLLADPAASEAAISHAIGAPAAAAFRRFRARSEAIYRTLDASFMHNPAPSLIGVTRNAGLTGLAAFRAASPFASLWDALGTCFADPHLHQLFARYATYSGASPFAAPATLMLIAHAEQAGVWRIAGGMRRLAEAIAGRATSLGAVFHYNTKVAEILVEHGRVSGIRLQDGTTLAASAVIANTELGAISAGALGAAARAAIPPRLRDAKRSLSAVTWQVTARVSGFPLSHHNVFFSADYAAEFAEIARARLPTDPTIYLCAQDRTGDRTESPPTTPERLLILVNAPATGDRGTPDAAAIAALWQRVTARLAAAGLTLTDIDAGMTGPVEFHEKFPGAGGALYGRDLAGWRDPFQRPAARTSLPGLYLAGGSAHPGPGLPMAALSGHFAATALTADRR</sequence>
<keyword evidence="3 5" id="KW-0125">Carotenoid biosynthesis</keyword>
<dbReference type="Pfam" id="PF01593">
    <property type="entry name" value="Amino_oxidase"/>
    <property type="match status" value="1"/>
</dbReference>
<comment type="caution">
    <text evidence="8">The sequence shown here is derived from an EMBL/GenBank/DDBJ whole genome shotgun (WGS) entry which is preliminary data.</text>
</comment>
<name>A0A8G2CHK8_ACIRU</name>
<dbReference type="InterPro" id="IPR036188">
    <property type="entry name" value="FAD/NAD-bd_sf"/>
</dbReference>
<proteinExistence type="inferred from homology"/>
<dbReference type="InterPro" id="IPR014105">
    <property type="entry name" value="Carotenoid/retinoid_OxRdtase"/>
</dbReference>
<evidence type="ECO:0000256" key="2">
    <source>
        <dbReference type="ARBA" id="ARBA00006046"/>
    </source>
</evidence>
<feature type="domain" description="Amine oxidase" evidence="7">
    <location>
        <begin position="34"/>
        <end position="511"/>
    </location>
</feature>
<keyword evidence="4 5" id="KW-0560">Oxidoreductase</keyword>
<dbReference type="SUPFAM" id="SSF51905">
    <property type="entry name" value="FAD/NAD(P)-binding domain"/>
    <property type="match status" value="1"/>
</dbReference>
<dbReference type="InterPro" id="IPR054841">
    <property type="entry name" value="carotdesatCrtD"/>
</dbReference>
<evidence type="ECO:0000313" key="9">
    <source>
        <dbReference type="Proteomes" id="UP000186308"/>
    </source>
</evidence>
<evidence type="ECO:0000256" key="5">
    <source>
        <dbReference type="RuleBase" id="RU362075"/>
    </source>
</evidence>
<dbReference type="EMBL" id="FTNE01000001">
    <property type="protein sequence ID" value="SIQ07186.1"/>
    <property type="molecule type" value="Genomic_DNA"/>
</dbReference>
<comment type="similarity">
    <text evidence="2 5">Belongs to the carotenoid/retinoid oxidoreductase family.</text>
</comment>
<evidence type="ECO:0000313" key="8">
    <source>
        <dbReference type="EMBL" id="SIQ07186.1"/>
    </source>
</evidence>
<accession>A0A8G2CHK8</accession>
<gene>
    <name evidence="8" type="ORF">SAMN05421828_101163</name>
</gene>
<dbReference type="NCBIfam" id="NF045637">
    <property type="entry name" value="carotdesatCrtDProt"/>
    <property type="match status" value="1"/>
</dbReference>
<dbReference type="RefSeq" id="WP_245594148.1">
    <property type="nucleotide sequence ID" value="NZ_FTNE01000001.1"/>
</dbReference>
<organism evidence="8 9">
    <name type="scientific">Acidiphilium rubrum</name>
    <dbReference type="NCBI Taxonomy" id="526"/>
    <lineage>
        <taxon>Bacteria</taxon>
        <taxon>Pseudomonadati</taxon>
        <taxon>Pseudomonadota</taxon>
        <taxon>Alphaproteobacteria</taxon>
        <taxon>Acetobacterales</taxon>
        <taxon>Acidocellaceae</taxon>
        <taxon>Acidiphilium</taxon>
    </lineage>
</organism>
<evidence type="ECO:0000256" key="6">
    <source>
        <dbReference type="SAM" id="MobiDB-lite"/>
    </source>
</evidence>
<reference evidence="8 9" key="1">
    <citation type="submission" date="2017-01" db="EMBL/GenBank/DDBJ databases">
        <authorList>
            <person name="Varghese N."/>
            <person name="Submissions S."/>
        </authorList>
    </citation>
    <scope>NUCLEOTIDE SEQUENCE [LARGE SCALE GENOMIC DNA]</scope>
    <source>
        <strain evidence="8 9">ATCC 35905</strain>
    </source>
</reference>
<evidence type="ECO:0000256" key="4">
    <source>
        <dbReference type="ARBA" id="ARBA00023002"/>
    </source>
</evidence>
<comment type="pathway">
    <text evidence="1 5">Carotenoid biosynthesis.</text>
</comment>
<keyword evidence="9" id="KW-1185">Reference proteome</keyword>
<dbReference type="GO" id="GO:0016117">
    <property type="term" value="P:carotenoid biosynthetic process"/>
    <property type="evidence" value="ECO:0007669"/>
    <property type="project" value="UniProtKB-KW"/>
</dbReference>
<dbReference type="Proteomes" id="UP000186308">
    <property type="component" value="Unassembled WGS sequence"/>
</dbReference>